<evidence type="ECO:0000313" key="2">
    <source>
        <dbReference type="Proteomes" id="UP000473574"/>
    </source>
</evidence>
<gene>
    <name evidence="1" type="ORF">D0962_09505</name>
</gene>
<organism evidence="1 2">
    <name type="scientific">Adonisia turfae CCMR0082</name>
    <dbReference type="NCBI Taxonomy" id="2304604"/>
    <lineage>
        <taxon>Bacteria</taxon>
        <taxon>Bacillati</taxon>
        <taxon>Cyanobacteriota</taxon>
        <taxon>Adonisia</taxon>
        <taxon>Adonisia turfae</taxon>
    </lineage>
</organism>
<dbReference type="EMBL" id="QZCE01000002">
    <property type="protein sequence ID" value="NEZ63014.1"/>
    <property type="molecule type" value="Genomic_DNA"/>
</dbReference>
<accession>A0A6M0S3C0</accession>
<dbReference type="RefSeq" id="WP_163662083.1">
    <property type="nucleotide sequence ID" value="NZ_QZCE01000002.1"/>
</dbReference>
<dbReference type="Proteomes" id="UP000473574">
    <property type="component" value="Unassembled WGS sequence"/>
</dbReference>
<reference evidence="1 2" key="1">
    <citation type="journal article" date="2020" name="Microb. Ecol.">
        <title>Ecogenomics of the Marine Benthic Filamentous Cyanobacterium Adonisia.</title>
        <authorList>
            <person name="Walter J.M."/>
            <person name="Coutinho F.H."/>
            <person name="Leomil L."/>
            <person name="Hargreaves P.I."/>
            <person name="Campeao M.E."/>
            <person name="Vieira V.V."/>
            <person name="Silva B.S."/>
            <person name="Fistarol G.O."/>
            <person name="Salomon P.S."/>
            <person name="Sawabe T."/>
            <person name="Mino S."/>
            <person name="Hosokawa M."/>
            <person name="Miyashita H."/>
            <person name="Maruyama F."/>
            <person name="van Verk M.C."/>
            <person name="Dutilh B.E."/>
            <person name="Thompson C.C."/>
            <person name="Thompson F.L."/>
        </authorList>
    </citation>
    <scope>NUCLEOTIDE SEQUENCE [LARGE SCALE GENOMIC DNA]</scope>
    <source>
        <strain evidence="1 2">CCMR0082</strain>
    </source>
</reference>
<proteinExistence type="predicted"/>
<dbReference type="AlphaFoldDB" id="A0A6M0S3C0"/>
<comment type="caution">
    <text evidence="1">The sequence shown here is derived from an EMBL/GenBank/DDBJ whole genome shotgun (WGS) entry which is preliminary data.</text>
</comment>
<evidence type="ECO:0000313" key="1">
    <source>
        <dbReference type="EMBL" id="NEZ63014.1"/>
    </source>
</evidence>
<name>A0A6M0S3C0_9CYAN</name>
<protein>
    <submittedName>
        <fullName evidence="1">Uncharacterized protein</fullName>
    </submittedName>
</protein>
<sequence length="92" mass="10252">MSKNTQVRLLLLSPSLDESCVHCSVYDDGETDAVAEGIASYRSHLWKQGWNPEKAFKQKLGWSVYRVNESSGELIRCGLVSDFAKDLAGETE</sequence>